<keyword evidence="2" id="KW-1185">Reference proteome</keyword>
<dbReference type="Proteomes" id="UP000722485">
    <property type="component" value="Unassembled WGS sequence"/>
</dbReference>
<evidence type="ECO:0000313" key="1">
    <source>
        <dbReference type="EMBL" id="KAF7550008.1"/>
    </source>
</evidence>
<reference evidence="1" key="1">
    <citation type="submission" date="2020-03" db="EMBL/GenBank/DDBJ databases">
        <title>Draft Genome Sequence of Cylindrodendrum hubeiense.</title>
        <authorList>
            <person name="Buettner E."/>
            <person name="Kellner H."/>
        </authorList>
    </citation>
    <scope>NUCLEOTIDE SEQUENCE</scope>
    <source>
        <strain evidence="1">IHI 201604</strain>
    </source>
</reference>
<comment type="caution">
    <text evidence="1">The sequence shown here is derived from an EMBL/GenBank/DDBJ whole genome shotgun (WGS) entry which is preliminary data.</text>
</comment>
<gene>
    <name evidence="1" type="ORF">G7Z17_g6004</name>
</gene>
<dbReference type="EMBL" id="JAANBB010000108">
    <property type="protein sequence ID" value="KAF7550008.1"/>
    <property type="molecule type" value="Genomic_DNA"/>
</dbReference>
<proteinExistence type="predicted"/>
<sequence length="82" mass="9388">MIRILADENIQLHPAKMQISKIPAAAIFILAQLSTRVQANYESQKATQLNFYKDDICTHYAGEMAFWHWNDQSKSPVTGYNT</sequence>
<dbReference type="AlphaFoldDB" id="A0A9P5L8L7"/>
<organism evidence="1 2">
    <name type="scientific">Cylindrodendrum hubeiense</name>
    <dbReference type="NCBI Taxonomy" id="595255"/>
    <lineage>
        <taxon>Eukaryota</taxon>
        <taxon>Fungi</taxon>
        <taxon>Dikarya</taxon>
        <taxon>Ascomycota</taxon>
        <taxon>Pezizomycotina</taxon>
        <taxon>Sordariomycetes</taxon>
        <taxon>Hypocreomycetidae</taxon>
        <taxon>Hypocreales</taxon>
        <taxon>Nectriaceae</taxon>
        <taxon>Cylindrodendrum</taxon>
    </lineage>
</organism>
<evidence type="ECO:0000313" key="2">
    <source>
        <dbReference type="Proteomes" id="UP000722485"/>
    </source>
</evidence>
<accession>A0A9P5L8L7</accession>
<protein>
    <submittedName>
        <fullName evidence="1">Uncharacterized protein</fullName>
    </submittedName>
</protein>
<dbReference type="OrthoDB" id="5133123at2759"/>
<name>A0A9P5L8L7_9HYPO</name>